<protein>
    <recommendedName>
        <fullName evidence="2">YdbS-like PH domain-containing protein</fullName>
    </recommendedName>
</protein>
<dbReference type="InterPro" id="IPR005182">
    <property type="entry name" value="YdbS-like_PH"/>
</dbReference>
<evidence type="ECO:0000259" key="2">
    <source>
        <dbReference type="Pfam" id="PF03703"/>
    </source>
</evidence>
<dbReference type="Pfam" id="PF03703">
    <property type="entry name" value="bPH_2"/>
    <property type="match status" value="1"/>
</dbReference>
<feature type="transmembrane region" description="Helical" evidence="1">
    <location>
        <begin position="37"/>
        <end position="54"/>
    </location>
</feature>
<keyword evidence="4" id="KW-1185">Reference proteome</keyword>
<feature type="transmembrane region" description="Helical" evidence="1">
    <location>
        <begin position="66"/>
        <end position="86"/>
    </location>
</feature>
<organism evidence="3 4">
    <name type="scientific">Winogradskyella eximia</name>
    <dbReference type="NCBI Taxonomy" id="262006"/>
    <lineage>
        <taxon>Bacteria</taxon>
        <taxon>Pseudomonadati</taxon>
        <taxon>Bacteroidota</taxon>
        <taxon>Flavobacteriia</taxon>
        <taxon>Flavobacteriales</taxon>
        <taxon>Flavobacteriaceae</taxon>
        <taxon>Winogradskyella</taxon>
    </lineage>
</organism>
<sequence length="173" mass="19643">MNFTNLQIQTENLPKVEGLVLKPISKSYFKIIMLNKLAIYAGLIGLVFGLKYVIEKKEEVQLNLYYMLSAVVVFCIFNFIVSLLAFKKRKYAMREHDVVYAKGLIVHSITTVPISRIQHVEESRSWLARYFGLSTLKIFTAGEAGSDLSIKGLPHLEAKQMKEIISDKVNGNN</sequence>
<gene>
    <name evidence="3" type="ORF">DFQ10_10546</name>
</gene>
<proteinExistence type="predicted"/>
<reference evidence="3 4" key="1">
    <citation type="submission" date="2018-07" db="EMBL/GenBank/DDBJ databases">
        <title>Genomic Encyclopedia of Type Strains, Phase III (KMG-III): the genomes of soil and plant-associated and newly described type strains.</title>
        <authorList>
            <person name="Whitman W."/>
        </authorList>
    </citation>
    <scope>NUCLEOTIDE SEQUENCE [LARGE SCALE GENOMIC DNA]</scope>
    <source>
        <strain evidence="3 4">CECT 7946</strain>
    </source>
</reference>
<dbReference type="PANTHER" id="PTHR34473:SF3">
    <property type="entry name" value="TRANSMEMBRANE PROTEIN-RELATED"/>
    <property type="match status" value="1"/>
</dbReference>
<dbReference type="EMBL" id="QRDV01000005">
    <property type="protein sequence ID" value="RED43448.1"/>
    <property type="molecule type" value="Genomic_DNA"/>
</dbReference>
<comment type="caution">
    <text evidence="3">The sequence shown here is derived from an EMBL/GenBank/DDBJ whole genome shotgun (WGS) entry which is preliminary data.</text>
</comment>
<feature type="domain" description="YdbS-like PH" evidence="2">
    <location>
        <begin position="89"/>
        <end position="163"/>
    </location>
</feature>
<dbReference type="RefSeq" id="WP_115817551.1">
    <property type="nucleotide sequence ID" value="NZ_QRDV01000005.1"/>
</dbReference>
<keyword evidence="1" id="KW-0812">Transmembrane</keyword>
<name>A0A3D9H1S6_9FLAO</name>
<evidence type="ECO:0000313" key="4">
    <source>
        <dbReference type="Proteomes" id="UP000256980"/>
    </source>
</evidence>
<evidence type="ECO:0000313" key="3">
    <source>
        <dbReference type="EMBL" id="RED43448.1"/>
    </source>
</evidence>
<accession>A0A3D9H1S6</accession>
<dbReference type="PANTHER" id="PTHR34473">
    <property type="entry name" value="UPF0699 TRANSMEMBRANE PROTEIN YDBS"/>
    <property type="match status" value="1"/>
</dbReference>
<keyword evidence="1" id="KW-0472">Membrane</keyword>
<evidence type="ECO:0000256" key="1">
    <source>
        <dbReference type="SAM" id="Phobius"/>
    </source>
</evidence>
<dbReference type="Proteomes" id="UP000256980">
    <property type="component" value="Unassembled WGS sequence"/>
</dbReference>
<dbReference type="OrthoDB" id="1524472at2"/>
<keyword evidence="1" id="KW-1133">Transmembrane helix</keyword>
<dbReference type="AlphaFoldDB" id="A0A3D9H1S6"/>